<sequence>MKSPSSLVLLATAATFAFADAGGIAAEYFTGDGTAYTLGDTSSGNCNMMSALNFATTDYAALNNDQWSGLQNCGRCAEVSCADSRCSDQTKSVVVQILDRCPECKQGDLDLSPSVFKTLTGSHPSRYTIKWKFVDCPVAGNVNYCLKGGSNNYWTAIQPTNVATGVKSLKINGQATKMLDGAYYYLLDGAGTSQTDLSSVSVSLTDINGVSITDKVSLSAGSCAEGSHQFPSGGSPSKPSTNTSTPTGAPKPTTATPTMAPTKVPTVTTKAPTPTTPTPSQEQQTPAPVPTTSTPMTDTPASTTPTSTTQSGSGDDASQTAQQDLGSASGIDDATQSSPHASSSGNGDSPEQSIEQDPSSESNDVETQAPITQQSSSSSEGDETQQQSSTDGETSTKSPDVPATVAPSTPFSSASQQSGSGVDGETEASSSASTYMDCGSSSHPFEQSPSSSNNDNPSQESQQSAEQDLNSASVDGNTDSSTPIQQSGSTSDNDGTQVTQQDPDSVDSEGSTVDNASSAVGADVDMVISQSGSADQNDENPVQQTSSDVGADTDSETPEQTSNEDGETETPQQDSSSANTETTEISSSAGTANCPMQLSACSLQAVQCRKVILHSRFCRPSRTSDSIRVAGPLSLIFTRMKAFSLIVTAATLAVTNADEYFTGDATAYTLGQTSAGNCNMMSALDFATTDYAALNNEQWDGLQNCGRCAEVSCADDRCADQSTSVVVQILDRCPECKQGDLDLSPSVFKTLTGSHPSRYTIKWKFVDCPVSGNVNYCLKGGSNNYWMGVQPTNCATGVKSLQINGQDTTMLGSAYYYLLDGASQVQTDLTSLTISLTDVNGNSIEDTVSLTADSCTEGANQFPSGGSTSQSSPTQQSPPTTTSPKPTTATPTTAPPTQAPTQTPTPTPTPTQTPAPTTQTPSPTTVRPATSAPVSTAPPSEQQEILPTTVPVSTTAPPITTPPSTTAPIATVAPYTTAPPTIAPVTPSPESSFTQDSETASESDDGLRLFNVTGTVEPVATTAPKKSGKTSSKITGTSSATSDDEYTHEQEQTQQNAGVPAATTAAPSAEQTADSQDGDDDAQKVTTKTQESSGGTDPLIIALSTLGAVGVVALIVVVVMAKRKNIQEEKARDMEAHSMVSVQSFDVQNTPSDRRHALAGIL</sequence>
<proteinExistence type="predicted"/>
<feature type="compositionally biased region" description="Polar residues" evidence="2">
    <location>
        <begin position="528"/>
        <end position="548"/>
    </location>
</feature>
<dbReference type="Pfam" id="PF03330">
    <property type="entry name" value="DPBB_1"/>
    <property type="match status" value="2"/>
</dbReference>
<feature type="compositionally biased region" description="Polar residues" evidence="2">
    <location>
        <begin position="1084"/>
        <end position="1095"/>
    </location>
</feature>
<feature type="domain" description="Expansin-like EG45" evidence="5">
    <location>
        <begin position="675"/>
        <end position="773"/>
    </location>
</feature>
<dbReference type="InterPro" id="IPR009009">
    <property type="entry name" value="RlpA-like_DPBB"/>
</dbReference>
<feature type="compositionally biased region" description="Polar residues" evidence="2">
    <location>
        <begin position="316"/>
        <end position="326"/>
    </location>
</feature>
<feature type="compositionally biased region" description="Polar residues" evidence="2">
    <location>
        <begin position="334"/>
        <end position="398"/>
    </location>
</feature>
<keyword evidence="1 4" id="KW-0732">Signal</keyword>
<dbReference type="InterPro" id="IPR051477">
    <property type="entry name" value="Expansin_CellWall"/>
</dbReference>
<feature type="region of interest" description="Disordered" evidence="2">
    <location>
        <begin position="855"/>
        <end position="1097"/>
    </location>
</feature>
<dbReference type="EMBL" id="JAENGY010000291">
    <property type="protein sequence ID" value="KAG6966804.1"/>
    <property type="molecule type" value="Genomic_DNA"/>
</dbReference>
<evidence type="ECO:0000256" key="3">
    <source>
        <dbReference type="SAM" id="Phobius"/>
    </source>
</evidence>
<feature type="compositionally biased region" description="Low complexity" evidence="2">
    <location>
        <begin position="867"/>
        <end position="892"/>
    </location>
</feature>
<feature type="compositionally biased region" description="Low complexity" evidence="2">
    <location>
        <begin position="1029"/>
        <end position="1041"/>
    </location>
</feature>
<feature type="compositionally biased region" description="Polar residues" evidence="2">
    <location>
        <begin position="465"/>
        <end position="518"/>
    </location>
</feature>
<feature type="domain" description="Expansin-like EG45" evidence="5">
    <location>
        <begin position="43"/>
        <end position="141"/>
    </location>
</feature>
<feature type="compositionally biased region" description="Polar residues" evidence="2">
    <location>
        <begin position="406"/>
        <end position="420"/>
    </location>
</feature>
<feature type="compositionally biased region" description="Polar residues" evidence="2">
    <location>
        <begin position="1065"/>
        <end position="1075"/>
    </location>
</feature>
<feature type="compositionally biased region" description="Polar residues" evidence="2">
    <location>
        <begin position="855"/>
        <end position="866"/>
    </location>
</feature>
<dbReference type="NCBIfam" id="NF041144">
    <property type="entry name" value="expansin_EXLX1"/>
    <property type="match status" value="2"/>
</dbReference>
<accession>A0A8J5J8Q7</accession>
<feature type="chain" id="PRO_5035328071" description="Expansin-like EG45 domain-containing protein" evidence="4">
    <location>
        <begin position="22"/>
        <end position="1162"/>
    </location>
</feature>
<dbReference type="InterPro" id="IPR007112">
    <property type="entry name" value="Expansin/allergen_DPBB_dom"/>
</dbReference>
<dbReference type="AlphaFoldDB" id="A0A8J5J8Q7"/>
<name>A0A8J5J8Q7_9STRA</name>
<evidence type="ECO:0000313" key="7">
    <source>
        <dbReference type="Proteomes" id="UP000709295"/>
    </source>
</evidence>
<comment type="caution">
    <text evidence="6">The sequence shown here is derived from an EMBL/GenBank/DDBJ whole genome shotgun (WGS) entry which is preliminary data.</text>
</comment>
<feature type="region of interest" description="Disordered" evidence="2">
    <location>
        <begin position="222"/>
        <end position="591"/>
    </location>
</feature>
<feature type="compositionally biased region" description="Low complexity" evidence="2">
    <location>
        <begin position="947"/>
        <end position="989"/>
    </location>
</feature>
<dbReference type="PANTHER" id="PTHR31836:SF21">
    <property type="entry name" value="EXPANSIN-LIKE PROTEIN 7"/>
    <property type="match status" value="1"/>
</dbReference>
<feature type="compositionally biased region" description="Pro residues" evidence="2">
    <location>
        <begin position="893"/>
        <end position="913"/>
    </location>
</feature>
<keyword evidence="3" id="KW-0472">Membrane</keyword>
<feature type="compositionally biased region" description="Low complexity" evidence="2">
    <location>
        <begin position="231"/>
        <end position="313"/>
    </location>
</feature>
<feature type="signal peptide" evidence="4">
    <location>
        <begin position="1"/>
        <end position="21"/>
    </location>
</feature>
<dbReference type="Proteomes" id="UP000709295">
    <property type="component" value="Unassembled WGS sequence"/>
</dbReference>
<evidence type="ECO:0000256" key="4">
    <source>
        <dbReference type="SAM" id="SignalP"/>
    </source>
</evidence>
<feature type="compositionally biased region" description="Low complexity" evidence="2">
    <location>
        <begin position="440"/>
        <end position="464"/>
    </location>
</feature>
<reference evidence="6" key="1">
    <citation type="submission" date="2021-01" db="EMBL/GenBank/DDBJ databases">
        <title>Phytophthora aleatoria, a newly-described species from Pinus radiata is distinct from Phytophthora cactorum isolates based on comparative genomics.</title>
        <authorList>
            <person name="Mcdougal R."/>
            <person name="Panda P."/>
            <person name="Williams N."/>
            <person name="Studholme D.J."/>
        </authorList>
    </citation>
    <scope>NUCLEOTIDE SEQUENCE</scope>
    <source>
        <strain evidence="6">NZFS 4037</strain>
    </source>
</reference>
<dbReference type="InterPro" id="IPR049818">
    <property type="entry name" value="Expansin_EXLX1-like"/>
</dbReference>
<keyword evidence="3" id="KW-1133">Transmembrane helix</keyword>
<evidence type="ECO:0000256" key="1">
    <source>
        <dbReference type="ARBA" id="ARBA00022729"/>
    </source>
</evidence>
<gene>
    <name evidence="6" type="ORF">JG688_00006577</name>
</gene>
<protein>
    <recommendedName>
        <fullName evidence="5">Expansin-like EG45 domain-containing protein</fullName>
    </recommendedName>
</protein>
<evidence type="ECO:0000259" key="5">
    <source>
        <dbReference type="PROSITE" id="PS50842"/>
    </source>
</evidence>
<feature type="compositionally biased region" description="Low complexity" evidence="2">
    <location>
        <begin position="914"/>
        <end position="940"/>
    </location>
</feature>
<feature type="transmembrane region" description="Helical" evidence="3">
    <location>
        <begin position="1099"/>
        <end position="1121"/>
    </location>
</feature>
<evidence type="ECO:0000313" key="6">
    <source>
        <dbReference type="EMBL" id="KAG6966804.1"/>
    </source>
</evidence>
<dbReference type="PROSITE" id="PS50842">
    <property type="entry name" value="EXPANSIN_EG45"/>
    <property type="match status" value="2"/>
</dbReference>
<dbReference type="PANTHER" id="PTHR31836">
    <property type="match status" value="1"/>
</dbReference>
<keyword evidence="7" id="KW-1185">Reference proteome</keyword>
<keyword evidence="3" id="KW-0812">Transmembrane</keyword>
<evidence type="ECO:0000256" key="2">
    <source>
        <dbReference type="SAM" id="MobiDB-lite"/>
    </source>
</evidence>
<feature type="compositionally biased region" description="Polar residues" evidence="2">
    <location>
        <begin position="569"/>
        <end position="591"/>
    </location>
</feature>
<organism evidence="6 7">
    <name type="scientific">Phytophthora aleatoria</name>
    <dbReference type="NCBI Taxonomy" id="2496075"/>
    <lineage>
        <taxon>Eukaryota</taxon>
        <taxon>Sar</taxon>
        <taxon>Stramenopiles</taxon>
        <taxon>Oomycota</taxon>
        <taxon>Peronosporomycetes</taxon>
        <taxon>Peronosporales</taxon>
        <taxon>Peronosporaceae</taxon>
        <taxon>Phytophthora</taxon>
    </lineage>
</organism>
<feature type="compositionally biased region" description="Acidic residues" evidence="2">
    <location>
        <begin position="551"/>
        <end position="568"/>
    </location>
</feature>
<dbReference type="CDD" id="cd22271">
    <property type="entry name" value="DPBB_EXP_N-like"/>
    <property type="match status" value="2"/>
</dbReference>